<evidence type="ECO:0000256" key="3">
    <source>
        <dbReference type="PIRNR" id="PIRNR029218"/>
    </source>
</evidence>
<dbReference type="InterPro" id="IPR028344">
    <property type="entry name" value="ParE1/4"/>
</dbReference>
<dbReference type="InterPro" id="IPR035093">
    <property type="entry name" value="RelE/ParE_toxin_dom_sf"/>
</dbReference>
<name>A0A0C5VWB2_9FLAO</name>
<evidence type="ECO:0000313" key="4">
    <source>
        <dbReference type="EMBL" id="AJR03391.1"/>
    </source>
</evidence>
<dbReference type="Pfam" id="PF05016">
    <property type="entry name" value="ParE_toxin"/>
    <property type="match status" value="1"/>
</dbReference>
<evidence type="ECO:0000313" key="5">
    <source>
        <dbReference type="Proteomes" id="UP000032229"/>
    </source>
</evidence>
<dbReference type="InterPro" id="IPR051803">
    <property type="entry name" value="TA_system_RelE-like_toxin"/>
</dbReference>
<comment type="similarity">
    <text evidence="1 3">Belongs to the RelE toxin family.</text>
</comment>
<dbReference type="OrthoDB" id="7173315at2"/>
<dbReference type="Gene3D" id="3.30.2310.20">
    <property type="entry name" value="RelE-like"/>
    <property type="match status" value="1"/>
</dbReference>
<dbReference type="HOGENOM" id="CLU_147162_3_2_10"/>
<sequence length="99" mass="11570">MAKVILRQKAIDDLNDIWDYTFKKWSVKQADKYYATIKLTCNGIGENPNVGKEYDGISKNLLGLKSGKHIIFYQLISIDRIEVIRILHERMDLKNRITE</sequence>
<dbReference type="KEGG" id="sze:AW14_06865"/>
<keyword evidence="5" id="KW-1185">Reference proteome</keyword>
<protein>
    <recommendedName>
        <fullName evidence="3">Toxin</fullName>
    </recommendedName>
</protein>
<keyword evidence="2" id="KW-1277">Toxin-antitoxin system</keyword>
<proteinExistence type="inferred from homology"/>
<dbReference type="InterPro" id="IPR007712">
    <property type="entry name" value="RelE/ParE_toxin"/>
</dbReference>
<evidence type="ECO:0000256" key="2">
    <source>
        <dbReference type="ARBA" id="ARBA00022649"/>
    </source>
</evidence>
<dbReference type="PIRSF" id="PIRSF029218">
    <property type="entry name" value="ParE"/>
    <property type="match status" value="1"/>
</dbReference>
<dbReference type="AlphaFoldDB" id="A0A0C5VWB2"/>
<dbReference type="PANTHER" id="PTHR33755">
    <property type="entry name" value="TOXIN PARE1-RELATED"/>
    <property type="match status" value="1"/>
</dbReference>
<organism evidence="4 5">
    <name type="scientific">Siansivirga zeaxanthinifaciens CC-SAMT-1</name>
    <dbReference type="NCBI Taxonomy" id="1454006"/>
    <lineage>
        <taxon>Bacteria</taxon>
        <taxon>Pseudomonadati</taxon>
        <taxon>Bacteroidota</taxon>
        <taxon>Flavobacteriia</taxon>
        <taxon>Flavobacteriales</taxon>
        <taxon>Flavobacteriaceae</taxon>
        <taxon>Siansivirga</taxon>
    </lineage>
</organism>
<dbReference type="PANTHER" id="PTHR33755:SF9">
    <property type="entry name" value="TOXIN PARE1"/>
    <property type="match status" value="1"/>
</dbReference>
<dbReference type="STRING" id="1454006.AW14_06865"/>
<reference evidence="4 5" key="1">
    <citation type="submission" date="2014-02" db="EMBL/GenBank/DDBJ databases">
        <authorList>
            <person name="Young C.-C."/>
            <person name="Hameed A."/>
            <person name="Huang H.-C."/>
            <person name="Shahina M."/>
        </authorList>
    </citation>
    <scope>NUCLEOTIDE SEQUENCE [LARGE SCALE GENOMIC DNA]</scope>
    <source>
        <strain evidence="4 5">CC-SAMT-1</strain>
    </source>
</reference>
<dbReference type="EMBL" id="CP007202">
    <property type="protein sequence ID" value="AJR03391.1"/>
    <property type="molecule type" value="Genomic_DNA"/>
</dbReference>
<dbReference type="RefSeq" id="WP_042247389.1">
    <property type="nucleotide sequence ID" value="NZ_CP007202.1"/>
</dbReference>
<accession>A0A0C5VWB2</accession>
<evidence type="ECO:0000256" key="1">
    <source>
        <dbReference type="ARBA" id="ARBA00006226"/>
    </source>
</evidence>
<dbReference type="PATRIC" id="fig|1454006.5.peg.1347"/>
<dbReference type="Proteomes" id="UP000032229">
    <property type="component" value="Chromosome"/>
</dbReference>
<gene>
    <name evidence="4" type="ORF">AW14_06865</name>
</gene>